<dbReference type="GO" id="GO:0051707">
    <property type="term" value="P:response to other organism"/>
    <property type="evidence" value="ECO:0007669"/>
    <property type="project" value="UniProtKB-ARBA"/>
</dbReference>
<dbReference type="InterPro" id="IPR001480">
    <property type="entry name" value="Bulb-type_lectin_dom"/>
</dbReference>
<dbReference type="AlphaFoldDB" id="A0AB40D0D7"/>
<dbReference type="RefSeq" id="XP_039145731.1">
    <property type="nucleotide sequence ID" value="XM_039289797.1"/>
</dbReference>
<dbReference type="CDD" id="cd00028">
    <property type="entry name" value="B_lectin"/>
    <property type="match status" value="1"/>
</dbReference>
<keyword evidence="1" id="KW-0732">Signal</keyword>
<dbReference type="Proteomes" id="UP001515500">
    <property type="component" value="Chromosome 18"/>
</dbReference>
<feature type="chain" id="PRO_5044307498" evidence="1">
    <location>
        <begin position="29"/>
        <end position="176"/>
    </location>
</feature>
<proteinExistence type="predicted"/>
<evidence type="ECO:0000313" key="4">
    <source>
        <dbReference type="RefSeq" id="XP_039145731.1"/>
    </source>
</evidence>
<feature type="signal peptide" evidence="1">
    <location>
        <begin position="1"/>
        <end position="28"/>
    </location>
</feature>
<evidence type="ECO:0000256" key="1">
    <source>
        <dbReference type="SAM" id="SignalP"/>
    </source>
</evidence>
<dbReference type="Gene3D" id="2.90.10.10">
    <property type="entry name" value="Bulb-type lectin domain"/>
    <property type="match status" value="1"/>
</dbReference>
<organism evidence="3 4">
    <name type="scientific">Dioscorea cayennensis subsp. rotundata</name>
    <name type="common">White Guinea yam</name>
    <name type="synonym">Dioscorea rotundata</name>
    <dbReference type="NCBI Taxonomy" id="55577"/>
    <lineage>
        <taxon>Eukaryota</taxon>
        <taxon>Viridiplantae</taxon>
        <taxon>Streptophyta</taxon>
        <taxon>Embryophyta</taxon>
        <taxon>Tracheophyta</taxon>
        <taxon>Spermatophyta</taxon>
        <taxon>Magnoliopsida</taxon>
        <taxon>Liliopsida</taxon>
        <taxon>Dioscoreales</taxon>
        <taxon>Dioscoreaceae</taxon>
        <taxon>Dioscorea</taxon>
    </lineage>
</organism>
<name>A0AB40D0D7_DIOCR</name>
<dbReference type="SUPFAM" id="SSF51110">
    <property type="entry name" value="alpha-D-mannose-specific plant lectins"/>
    <property type="match status" value="1"/>
</dbReference>
<evidence type="ECO:0000259" key="2">
    <source>
        <dbReference type="PROSITE" id="PS50927"/>
    </source>
</evidence>
<protein>
    <submittedName>
        <fullName evidence="4">Mannose-specific lectin-like</fullName>
    </submittedName>
</protein>
<gene>
    <name evidence="4" type="primary">LOC120282968</name>
</gene>
<feature type="domain" description="Bulb-type lectin" evidence="2">
    <location>
        <begin position="29"/>
        <end position="137"/>
    </location>
</feature>
<dbReference type="InterPro" id="IPR036426">
    <property type="entry name" value="Bulb-type_lectin_dom_sf"/>
</dbReference>
<sequence>MAIPSAFASHSLALALALLLVVTPLCTAKIILYSGETLKTKKSLVWKSYTFIMQEDCNAVLYDHGKPIWVSQTYSRGTRCYITLQSDGNLVIYDDSNTAVWASNTNLAEATYVLIIQKDRNLVLYGAACWATNTNIGGSAGAMFIKSKATIFGALPANKTTEEAKASGTISMVINN</sequence>
<dbReference type="PROSITE" id="PS50927">
    <property type="entry name" value="BULB_LECTIN"/>
    <property type="match status" value="1"/>
</dbReference>
<accession>A0AB40D0D7</accession>
<reference evidence="4" key="1">
    <citation type="submission" date="2025-08" db="UniProtKB">
        <authorList>
            <consortium name="RefSeq"/>
        </authorList>
    </citation>
    <scope>IDENTIFICATION</scope>
</reference>
<dbReference type="GeneID" id="120282968"/>
<dbReference type="SMART" id="SM00108">
    <property type="entry name" value="B_lectin"/>
    <property type="match status" value="1"/>
</dbReference>
<evidence type="ECO:0000313" key="3">
    <source>
        <dbReference type="Proteomes" id="UP001515500"/>
    </source>
</evidence>
<keyword evidence="3" id="KW-1185">Reference proteome</keyword>